<dbReference type="InterPro" id="IPR039424">
    <property type="entry name" value="SBP_5"/>
</dbReference>
<proteinExistence type="predicted"/>
<name>A0ABV8R435_9MICC</name>
<sequence length="534" mass="55216">MLRKTKTVVAVVASTALMMTGCSSAGTTTGSAGTADYAIDGTFTASMVSDPGSLSPLMTASSDARRVLDYMYDRLAFADPATGVLHPWLATAWTEAPSEVTFTMKPGVTCSDGSALTAQTVADNFNFVANKANNSPLRGVFVPADGTATADLATGIVTLKTPEPSPFMLANATSLNIICDAGIKDPKAADAASIGSGLFKLKDVAANDHYTLERRAGYDWAPDGKTTSETPGVPATVIFKVVPNESTSANLLLSGGLNMATINGPDQARVQAANLTTVPIERGIGQMYFNQLAGKATADPAVRIALTAGLDLDNVTKVMTAGKGTRTKQLSTIAPVACTMTTTGALPGFDAAGAAKDLDKAGWKLGGDGKRSKDGKDLKLTLLYEILDDTTTAAAEYAQQQWAKLGVTIVLQGGDSNTVGTKLLSGADNGGWDISWEPILMSTPSPIVSYLSGPAPAEGTNFGSMKNPSYEAAVQKASALVGEPACAAWGEAEKALYATADVVPFASTTVSVFLSKASLAFEKTFFGPSIRLLK</sequence>
<reference evidence="4" key="1">
    <citation type="journal article" date="2019" name="Int. J. Syst. Evol. Microbiol.">
        <title>The Global Catalogue of Microorganisms (GCM) 10K type strain sequencing project: providing services to taxonomists for standard genome sequencing and annotation.</title>
        <authorList>
            <consortium name="The Broad Institute Genomics Platform"/>
            <consortium name="The Broad Institute Genome Sequencing Center for Infectious Disease"/>
            <person name="Wu L."/>
            <person name="Ma J."/>
        </authorList>
    </citation>
    <scope>NUCLEOTIDE SEQUENCE [LARGE SCALE GENOMIC DNA]</scope>
    <source>
        <strain evidence="4">CGMCC 1.10698</strain>
    </source>
</reference>
<gene>
    <name evidence="3" type="ORF">ACFOW9_14040</name>
</gene>
<feature type="chain" id="PRO_5046516875" evidence="1">
    <location>
        <begin position="26"/>
        <end position="534"/>
    </location>
</feature>
<keyword evidence="1" id="KW-0732">Signal</keyword>
<protein>
    <submittedName>
        <fullName evidence="3">ABC transporter substrate-binding protein</fullName>
    </submittedName>
</protein>
<evidence type="ECO:0000313" key="3">
    <source>
        <dbReference type="EMBL" id="MFC4266725.1"/>
    </source>
</evidence>
<feature type="signal peptide" evidence="1">
    <location>
        <begin position="1"/>
        <end position="25"/>
    </location>
</feature>
<dbReference type="Gene3D" id="3.10.105.10">
    <property type="entry name" value="Dipeptide-binding Protein, Domain 3"/>
    <property type="match status" value="1"/>
</dbReference>
<dbReference type="PIRSF" id="PIRSF002741">
    <property type="entry name" value="MppA"/>
    <property type="match status" value="1"/>
</dbReference>
<dbReference type="PANTHER" id="PTHR30290">
    <property type="entry name" value="PERIPLASMIC BINDING COMPONENT OF ABC TRANSPORTER"/>
    <property type="match status" value="1"/>
</dbReference>
<dbReference type="InterPro" id="IPR030678">
    <property type="entry name" value="Peptide/Ni-bd"/>
</dbReference>
<dbReference type="EMBL" id="JBHSCQ010000022">
    <property type="protein sequence ID" value="MFC4266725.1"/>
    <property type="molecule type" value="Genomic_DNA"/>
</dbReference>
<comment type="caution">
    <text evidence="3">The sequence shown here is derived from an EMBL/GenBank/DDBJ whole genome shotgun (WGS) entry which is preliminary data.</text>
</comment>
<dbReference type="SUPFAM" id="SSF53850">
    <property type="entry name" value="Periplasmic binding protein-like II"/>
    <property type="match status" value="1"/>
</dbReference>
<dbReference type="Pfam" id="PF00496">
    <property type="entry name" value="SBP_bac_5"/>
    <property type="match status" value="1"/>
</dbReference>
<dbReference type="Proteomes" id="UP001595773">
    <property type="component" value="Unassembled WGS sequence"/>
</dbReference>
<dbReference type="PROSITE" id="PS51257">
    <property type="entry name" value="PROKAR_LIPOPROTEIN"/>
    <property type="match status" value="1"/>
</dbReference>
<evidence type="ECO:0000256" key="1">
    <source>
        <dbReference type="SAM" id="SignalP"/>
    </source>
</evidence>
<dbReference type="PANTHER" id="PTHR30290:SF65">
    <property type="entry name" value="MONOACYL PHOSPHATIDYLINOSITOL TETRAMANNOSIDE-BINDING PROTEIN LPQW-RELATED"/>
    <property type="match status" value="1"/>
</dbReference>
<dbReference type="CDD" id="cd00995">
    <property type="entry name" value="PBP2_NikA_DppA_OppA_like"/>
    <property type="match status" value="1"/>
</dbReference>
<keyword evidence="4" id="KW-1185">Reference proteome</keyword>
<dbReference type="RefSeq" id="WP_230066038.1">
    <property type="nucleotide sequence ID" value="NZ_BAABLL010000010.1"/>
</dbReference>
<accession>A0ABV8R435</accession>
<evidence type="ECO:0000259" key="2">
    <source>
        <dbReference type="Pfam" id="PF00496"/>
    </source>
</evidence>
<feature type="domain" description="Solute-binding protein family 5" evidence="2">
    <location>
        <begin position="85"/>
        <end position="447"/>
    </location>
</feature>
<dbReference type="InterPro" id="IPR000914">
    <property type="entry name" value="SBP_5_dom"/>
</dbReference>
<dbReference type="Gene3D" id="3.40.190.10">
    <property type="entry name" value="Periplasmic binding protein-like II"/>
    <property type="match status" value="1"/>
</dbReference>
<organism evidence="3 4">
    <name type="scientific">Arthrobacter cryoconiti</name>
    <dbReference type="NCBI Taxonomy" id="748907"/>
    <lineage>
        <taxon>Bacteria</taxon>
        <taxon>Bacillati</taxon>
        <taxon>Actinomycetota</taxon>
        <taxon>Actinomycetes</taxon>
        <taxon>Micrococcales</taxon>
        <taxon>Micrococcaceae</taxon>
        <taxon>Arthrobacter</taxon>
    </lineage>
</organism>
<evidence type="ECO:0000313" key="4">
    <source>
        <dbReference type="Proteomes" id="UP001595773"/>
    </source>
</evidence>